<keyword evidence="1" id="KW-0732">Signal</keyword>
<feature type="chain" id="PRO_5026226628" description="Dockerin type 1" evidence="1">
    <location>
        <begin position="22"/>
        <end position="428"/>
    </location>
</feature>
<organism evidence="2 3">
    <name type="scientific">Pleomassaria siparia CBS 279.74</name>
    <dbReference type="NCBI Taxonomy" id="1314801"/>
    <lineage>
        <taxon>Eukaryota</taxon>
        <taxon>Fungi</taxon>
        <taxon>Dikarya</taxon>
        <taxon>Ascomycota</taxon>
        <taxon>Pezizomycotina</taxon>
        <taxon>Dothideomycetes</taxon>
        <taxon>Pleosporomycetidae</taxon>
        <taxon>Pleosporales</taxon>
        <taxon>Pleomassariaceae</taxon>
        <taxon>Pleomassaria</taxon>
    </lineage>
</organism>
<proteinExistence type="predicted"/>
<dbReference type="EMBL" id="MU005769">
    <property type="protein sequence ID" value="KAF2710598.1"/>
    <property type="molecule type" value="Genomic_DNA"/>
</dbReference>
<evidence type="ECO:0000313" key="3">
    <source>
        <dbReference type="Proteomes" id="UP000799428"/>
    </source>
</evidence>
<dbReference type="Pfam" id="PF19527">
    <property type="entry name" value="DUF6055"/>
    <property type="match status" value="1"/>
</dbReference>
<dbReference type="Proteomes" id="UP000799428">
    <property type="component" value="Unassembled WGS sequence"/>
</dbReference>
<dbReference type="AlphaFoldDB" id="A0A6G1KCQ5"/>
<gene>
    <name evidence="2" type="ORF">K504DRAFT_481632</name>
</gene>
<evidence type="ECO:0000256" key="1">
    <source>
        <dbReference type="SAM" id="SignalP"/>
    </source>
</evidence>
<feature type="signal peptide" evidence="1">
    <location>
        <begin position="1"/>
        <end position="21"/>
    </location>
</feature>
<evidence type="ECO:0000313" key="2">
    <source>
        <dbReference type="EMBL" id="KAF2710598.1"/>
    </source>
</evidence>
<evidence type="ECO:0008006" key="4">
    <source>
        <dbReference type="Google" id="ProtNLM"/>
    </source>
</evidence>
<protein>
    <recommendedName>
        <fullName evidence="4">Dockerin type 1</fullName>
    </recommendedName>
</protein>
<dbReference type="InterPro" id="IPR045690">
    <property type="entry name" value="DUF6055"/>
</dbReference>
<keyword evidence="3" id="KW-1185">Reference proteome</keyword>
<reference evidence="2" key="1">
    <citation type="journal article" date="2020" name="Stud. Mycol.">
        <title>101 Dothideomycetes genomes: a test case for predicting lifestyles and emergence of pathogens.</title>
        <authorList>
            <person name="Haridas S."/>
            <person name="Albert R."/>
            <person name="Binder M."/>
            <person name="Bloem J."/>
            <person name="Labutti K."/>
            <person name="Salamov A."/>
            <person name="Andreopoulos B."/>
            <person name="Baker S."/>
            <person name="Barry K."/>
            <person name="Bills G."/>
            <person name="Bluhm B."/>
            <person name="Cannon C."/>
            <person name="Castanera R."/>
            <person name="Culley D."/>
            <person name="Daum C."/>
            <person name="Ezra D."/>
            <person name="Gonzalez J."/>
            <person name="Henrissat B."/>
            <person name="Kuo A."/>
            <person name="Liang C."/>
            <person name="Lipzen A."/>
            <person name="Lutzoni F."/>
            <person name="Magnuson J."/>
            <person name="Mondo S."/>
            <person name="Nolan M."/>
            <person name="Ohm R."/>
            <person name="Pangilinan J."/>
            <person name="Park H.-J."/>
            <person name="Ramirez L."/>
            <person name="Alfaro M."/>
            <person name="Sun H."/>
            <person name="Tritt A."/>
            <person name="Yoshinaga Y."/>
            <person name="Zwiers L.-H."/>
            <person name="Turgeon B."/>
            <person name="Goodwin S."/>
            <person name="Spatafora J."/>
            <person name="Crous P."/>
            <person name="Grigoriev I."/>
        </authorList>
    </citation>
    <scope>NUCLEOTIDE SEQUENCE</scope>
    <source>
        <strain evidence="2">CBS 279.74</strain>
    </source>
</reference>
<accession>A0A6G1KCQ5</accession>
<sequence>MFTFPTVVTLTLAYYANHASARPAGVATAVAPAEYTANPSVGGGSGSYKDSAHFRLYNVADASAAAQSIKVLEAAHQCFVEEQGWRTPGLAQETTGNNGPWYKTNIYKVAESDIPGAAGVQTADPDAGLAYLKVLEEYIAMPDVVVHEYGHAMHYSEKNWIDQTRTGAWWETIANFIADSYIATPLCEKAKTAAGLAGGDSLIELDKVIGDSHQVIVDATADTGNNYQAWPFLSYITNNPDSYTGLGKSALLDMIRKYDLNSNETPLHSLERLLSGVTIQKVIGRYWARMAYVDIGHEKAQALFNTQRETLTYANLDSNGNGKYTAKTARQPRYMGANIIPLTTTASTVSVTVTATGNYTATLAVKAASGAIRYVDVDGSASATLATGEEASLVVVNTPALVQYDAFSLSAEVSKGLDYSIQLTGATA</sequence>
<name>A0A6G1KCQ5_9PLEO</name>
<dbReference type="OrthoDB" id="5319191at2759"/>